<dbReference type="InterPro" id="IPR002423">
    <property type="entry name" value="Cpn60/GroEL/TCP-1"/>
</dbReference>
<keyword evidence="2" id="KW-1185">Reference proteome</keyword>
<dbReference type="InterPro" id="IPR027413">
    <property type="entry name" value="GROEL-like_equatorial_sf"/>
</dbReference>
<reference evidence="2" key="2">
    <citation type="submission" date="2010-04" db="EMBL/GenBank/DDBJ databases">
        <authorList>
            <person name="Buell R."/>
            <person name="Hamilton J."/>
            <person name="Hostetler J."/>
        </authorList>
    </citation>
    <scope>NUCLEOTIDE SEQUENCE [LARGE SCALE GENOMIC DNA]</scope>
    <source>
        <strain evidence="2">DAOM:BR144</strain>
    </source>
</reference>
<dbReference type="GO" id="GO:0051082">
    <property type="term" value="F:unfolded protein binding"/>
    <property type="evidence" value="ECO:0007669"/>
    <property type="project" value="InterPro"/>
</dbReference>
<sequence>MELPLRMTRAEAKQRVMRISRELLEFAKRSYGPLGSATLLQKNAQCGDALVLTSISERYFQHTNVGDCPIANACFQILRSQPRNHSDAGLFLAIIASSLQLEIQDGALAQTPHQTVLRGLQLALQWSLEYLDDPECPVRIPIDWSDRASLHAIIRGIIGTKSRVSGLTTDIMQQTVIPLVLEAFLAMYEYMSQYPREPMPIRFLFHPGEKSLSKSEFWKYTVFLDFSWPWGYPLRPIMNAKLALFNITIDPLQEEADGDTTMIEEGSNSKEKFNLEALRGIGDALQRLDVHAVMSQKIIPKYLQMYLRAKGIFTLDRLSISHISAIQQLSGAMIIGDWRIANLEPSALGFLTLITTQDIRGKTYIRLHRRQDGAGRNDAAIRSRASPVSTMMLAAPDKFAYDELSYSIETALKRLSALAENPDALAGCGCTEIHLASFLRQKAELLRPLPSCQQEEGRLQSQLRSMNTTASIQEIRALRQLRQVVNTFADCIARVVISLSHAPANDCDAIIETLEKANSLHGASDDNESNQVRTVGKGRELYGWGADQESAVLVASYAYEAENNGVCEEKQVLK</sequence>
<dbReference type="GO" id="GO:0051131">
    <property type="term" value="P:chaperone-mediated protein complex assembly"/>
    <property type="evidence" value="ECO:0007669"/>
    <property type="project" value="TreeGrafter"/>
</dbReference>
<dbReference type="InterPro" id="IPR028790">
    <property type="entry name" value="MKKS"/>
</dbReference>
<protein>
    <submittedName>
        <fullName evidence="1">Uncharacterized protein</fullName>
    </submittedName>
</protein>
<dbReference type="InterPro" id="IPR027410">
    <property type="entry name" value="TCP-1-like_intermed_sf"/>
</dbReference>
<dbReference type="Gene3D" id="3.50.7.10">
    <property type="entry name" value="GroEL"/>
    <property type="match status" value="1"/>
</dbReference>
<dbReference type="InParanoid" id="K3WZB3"/>
<evidence type="ECO:0000313" key="2">
    <source>
        <dbReference type="Proteomes" id="UP000019132"/>
    </source>
</evidence>
<name>K3WZB3_GLOUD</name>
<proteinExistence type="predicted"/>
<dbReference type="AlphaFoldDB" id="K3WZB3"/>
<reference evidence="2" key="1">
    <citation type="journal article" date="2010" name="Genome Biol.">
        <title>Genome sequence of the necrotrophic plant pathogen Pythium ultimum reveals original pathogenicity mechanisms and effector repertoire.</title>
        <authorList>
            <person name="Levesque C.A."/>
            <person name="Brouwer H."/>
            <person name="Cano L."/>
            <person name="Hamilton J.P."/>
            <person name="Holt C."/>
            <person name="Huitema E."/>
            <person name="Raffaele S."/>
            <person name="Robideau G.P."/>
            <person name="Thines M."/>
            <person name="Win J."/>
            <person name="Zerillo M.M."/>
            <person name="Beakes G.W."/>
            <person name="Boore J.L."/>
            <person name="Busam D."/>
            <person name="Dumas B."/>
            <person name="Ferriera S."/>
            <person name="Fuerstenberg S.I."/>
            <person name="Gachon C.M."/>
            <person name="Gaulin E."/>
            <person name="Govers F."/>
            <person name="Grenville-Briggs L."/>
            <person name="Horner N."/>
            <person name="Hostetler J."/>
            <person name="Jiang R.H."/>
            <person name="Johnson J."/>
            <person name="Krajaejun T."/>
            <person name="Lin H."/>
            <person name="Meijer H.J."/>
            <person name="Moore B."/>
            <person name="Morris P."/>
            <person name="Phuntmart V."/>
            <person name="Puiu D."/>
            <person name="Shetty J."/>
            <person name="Stajich J.E."/>
            <person name="Tripathy S."/>
            <person name="Wawra S."/>
            <person name="van West P."/>
            <person name="Whitty B.R."/>
            <person name="Coutinho P.M."/>
            <person name="Henrissat B."/>
            <person name="Martin F."/>
            <person name="Thomas P.D."/>
            <person name="Tyler B.M."/>
            <person name="De Vries R.P."/>
            <person name="Kamoun S."/>
            <person name="Yandell M."/>
            <person name="Tisserat N."/>
            <person name="Buell C.R."/>
        </authorList>
    </citation>
    <scope>NUCLEOTIDE SEQUENCE</scope>
    <source>
        <strain evidence="2">DAOM:BR144</strain>
    </source>
</reference>
<evidence type="ECO:0000313" key="1">
    <source>
        <dbReference type="EnsemblProtists" id="PYU1_T010312"/>
    </source>
</evidence>
<accession>K3WZB3</accession>
<reference evidence="1" key="3">
    <citation type="submission" date="2015-02" db="UniProtKB">
        <authorList>
            <consortium name="EnsemblProtists"/>
        </authorList>
    </citation>
    <scope>IDENTIFICATION</scope>
    <source>
        <strain evidence="1">DAOM BR144</strain>
    </source>
</reference>
<dbReference type="GO" id="GO:0005634">
    <property type="term" value="C:nucleus"/>
    <property type="evidence" value="ECO:0007669"/>
    <property type="project" value="TreeGrafter"/>
</dbReference>
<dbReference type="PANTHER" id="PTHR46787:SF1">
    <property type="entry name" value="MOLECULAR CHAPERONE MKKS"/>
    <property type="match status" value="1"/>
</dbReference>
<dbReference type="PANTHER" id="PTHR46787">
    <property type="entry name" value="SYNDROMES PUTATIVE CHAPERONIN-RELATED"/>
    <property type="match status" value="1"/>
</dbReference>
<dbReference type="STRING" id="431595.K3WZB3"/>
<dbReference type="HOGENOM" id="CLU_458943_0_0_1"/>
<dbReference type="Gene3D" id="3.30.260.10">
    <property type="entry name" value="TCP-1-like chaperonin intermediate domain"/>
    <property type="match status" value="1"/>
</dbReference>
<dbReference type="SUPFAM" id="SSF48592">
    <property type="entry name" value="GroEL equatorial domain-like"/>
    <property type="match status" value="1"/>
</dbReference>
<dbReference type="GO" id="GO:0060271">
    <property type="term" value="P:cilium assembly"/>
    <property type="evidence" value="ECO:0007669"/>
    <property type="project" value="InterPro"/>
</dbReference>
<dbReference type="GO" id="GO:0006457">
    <property type="term" value="P:protein folding"/>
    <property type="evidence" value="ECO:0007669"/>
    <property type="project" value="InterPro"/>
</dbReference>
<dbReference type="OMA" id="LFVCQKV"/>
<dbReference type="Pfam" id="PF00118">
    <property type="entry name" value="Cpn60_TCP1"/>
    <property type="match status" value="1"/>
</dbReference>
<dbReference type="SUPFAM" id="SSF52029">
    <property type="entry name" value="GroEL apical domain-like"/>
    <property type="match status" value="1"/>
</dbReference>
<dbReference type="VEuPathDB" id="FungiDB:PYU1_G010292"/>
<dbReference type="GO" id="GO:0005737">
    <property type="term" value="C:cytoplasm"/>
    <property type="evidence" value="ECO:0007669"/>
    <property type="project" value="TreeGrafter"/>
</dbReference>
<dbReference type="InterPro" id="IPR027409">
    <property type="entry name" value="GroEL-like_apical_dom_sf"/>
</dbReference>
<dbReference type="EnsemblProtists" id="PYU1_T010312">
    <property type="protein sequence ID" value="PYU1_T010312"/>
    <property type="gene ID" value="PYU1_G010292"/>
</dbReference>
<dbReference type="eggNOG" id="KOG0360">
    <property type="taxonomic scope" value="Eukaryota"/>
</dbReference>
<dbReference type="Proteomes" id="UP000019132">
    <property type="component" value="Unassembled WGS sequence"/>
</dbReference>
<dbReference type="EMBL" id="GL376602">
    <property type="status" value="NOT_ANNOTATED_CDS"/>
    <property type="molecule type" value="Genomic_DNA"/>
</dbReference>
<dbReference type="GO" id="GO:0032502">
    <property type="term" value="P:developmental process"/>
    <property type="evidence" value="ECO:0007669"/>
    <property type="project" value="TreeGrafter"/>
</dbReference>
<dbReference type="GO" id="GO:0005524">
    <property type="term" value="F:ATP binding"/>
    <property type="evidence" value="ECO:0007669"/>
    <property type="project" value="InterPro"/>
</dbReference>
<organism evidence="1 2">
    <name type="scientific">Globisporangium ultimum (strain ATCC 200006 / CBS 805.95 / DAOM BR144)</name>
    <name type="common">Pythium ultimum</name>
    <dbReference type="NCBI Taxonomy" id="431595"/>
    <lineage>
        <taxon>Eukaryota</taxon>
        <taxon>Sar</taxon>
        <taxon>Stramenopiles</taxon>
        <taxon>Oomycota</taxon>
        <taxon>Peronosporomycetes</taxon>
        <taxon>Pythiales</taxon>
        <taxon>Pythiaceae</taxon>
        <taxon>Globisporangium</taxon>
    </lineage>
</organism>
<dbReference type="Gene3D" id="1.10.560.10">
    <property type="entry name" value="GroEL-like equatorial domain"/>
    <property type="match status" value="1"/>
</dbReference>